<feature type="active site" evidence="3">
    <location>
        <position position="427"/>
    </location>
</feature>
<dbReference type="PIRSF" id="PIRSF000443">
    <property type="entry name" value="Homoser_Ac_trans"/>
    <property type="match status" value="1"/>
</dbReference>
<accession>A0A1Z5JZ73</accession>
<dbReference type="EMBL" id="BDSP01000135">
    <property type="protein sequence ID" value="GAX19172.1"/>
    <property type="molecule type" value="Genomic_DNA"/>
</dbReference>
<feature type="active site" description="Nucleophile" evidence="3">
    <location>
        <position position="241"/>
    </location>
</feature>
<dbReference type="PANTHER" id="PTHR32268:SF11">
    <property type="entry name" value="HOMOSERINE O-ACETYLTRANSFERASE"/>
    <property type="match status" value="1"/>
</dbReference>
<dbReference type="InterPro" id="IPR029058">
    <property type="entry name" value="AB_hydrolase_fold"/>
</dbReference>
<evidence type="ECO:0000259" key="4">
    <source>
        <dbReference type="Pfam" id="PF00561"/>
    </source>
</evidence>
<dbReference type="Pfam" id="PF00561">
    <property type="entry name" value="Abhydrolase_1"/>
    <property type="match status" value="1"/>
</dbReference>
<proteinExistence type="inferred from homology"/>
<dbReference type="PANTHER" id="PTHR32268">
    <property type="entry name" value="HOMOSERINE O-ACETYLTRANSFERASE"/>
    <property type="match status" value="1"/>
</dbReference>
<dbReference type="Proteomes" id="UP000198406">
    <property type="component" value="Unassembled WGS sequence"/>
</dbReference>
<evidence type="ECO:0000256" key="3">
    <source>
        <dbReference type="PIRSR" id="PIRSR000443-1"/>
    </source>
</evidence>
<dbReference type="InterPro" id="IPR000073">
    <property type="entry name" value="AB_hydrolase_1"/>
</dbReference>
<keyword evidence="5" id="KW-0012">Acyltransferase</keyword>
<dbReference type="InterPro" id="IPR008220">
    <property type="entry name" value="HAT_MetX-like"/>
</dbReference>
<dbReference type="AlphaFoldDB" id="A0A1Z5JZ73"/>
<gene>
    <name evidence="5" type="ORF">FisN_15Lh342</name>
</gene>
<name>A0A1Z5JZ73_FISSO</name>
<dbReference type="InParanoid" id="A0A1Z5JZ73"/>
<evidence type="ECO:0000313" key="6">
    <source>
        <dbReference type="Proteomes" id="UP000198406"/>
    </source>
</evidence>
<keyword evidence="6" id="KW-1185">Reference proteome</keyword>
<reference evidence="5 6" key="1">
    <citation type="journal article" date="2015" name="Plant Cell">
        <title>Oil accumulation by the oleaginous diatom Fistulifera solaris as revealed by the genome and transcriptome.</title>
        <authorList>
            <person name="Tanaka T."/>
            <person name="Maeda Y."/>
            <person name="Veluchamy A."/>
            <person name="Tanaka M."/>
            <person name="Abida H."/>
            <person name="Marechal E."/>
            <person name="Bowler C."/>
            <person name="Muto M."/>
            <person name="Sunaga Y."/>
            <person name="Tanaka M."/>
            <person name="Yoshino T."/>
            <person name="Taniguchi T."/>
            <person name="Fukuda Y."/>
            <person name="Nemoto M."/>
            <person name="Matsumoto M."/>
            <person name="Wong P.S."/>
            <person name="Aburatani S."/>
            <person name="Fujibuchi W."/>
        </authorList>
    </citation>
    <scope>NUCLEOTIDE SEQUENCE [LARGE SCALE GENOMIC DNA]</scope>
    <source>
        <strain evidence="5 6">JPCC DA0580</strain>
    </source>
</reference>
<dbReference type="EC" id="2.3.1.31" evidence="5"/>
<comment type="caution">
    <text evidence="5">The sequence shown here is derived from an EMBL/GenBank/DDBJ whole genome shotgun (WGS) entry which is preliminary data.</text>
</comment>
<comment type="similarity">
    <text evidence="1">Belongs to the AB hydrolase superfamily. MetX family.</text>
</comment>
<protein>
    <submittedName>
        <fullName evidence="5">Homoserine O-acetyltransferase</fullName>
        <ecNumber evidence="5">2.3.1.31</ecNumber>
    </submittedName>
</protein>
<dbReference type="GO" id="GO:0009086">
    <property type="term" value="P:methionine biosynthetic process"/>
    <property type="evidence" value="ECO:0007669"/>
    <property type="project" value="TreeGrafter"/>
</dbReference>
<dbReference type="SUPFAM" id="SSF53474">
    <property type="entry name" value="alpha/beta-Hydrolases"/>
    <property type="match status" value="1"/>
</dbReference>
<dbReference type="HAMAP" id="MF_00296">
    <property type="entry name" value="MetX_acyltransf"/>
    <property type="match status" value="1"/>
</dbReference>
<sequence length="478" mass="52954">MIWLRNAMPVCWSRRCSSGVSTTATRTLVVSNSCHSSLRSDVEMIAANHRIGAAPSVVSMARNSSHSYNLHAQQRYFAASTAPTTTTTTTTTTNESEMKDEYGAMDDSGKTFVYQNFVLENGQVLPEAQLRYQTYGTLNATKDNVLVVCHALTGNASLHAWWGDLLGDQLAFDTSQYFVVCCNLLGSCYGSTNPTSLNPLTGKAYGKDFPDVSVRDSVRLQLLLLQQELQLHSVKAVIGGSFGGMQTLEFAVQAGSSANELEEDDAPAYLQDNFYDAEGNPFVRSVIPIACGAQHTAWQIAISEVQRQAIQKDPHWENEPEKATAGLEIARQLGMVTYRTPKGYQTKFGRDLMDATSPAYGTQARWQVQSYLEYQGQKFLSRFDPITYVKLTEQMDSHDLARGRGDSLEEVLRRVTIPALVLGIDSDVLYPLTEQEELAELLPRGALKVIHSEDGHDGFLLEQDQVGQHIIDFLQLRE</sequence>
<dbReference type="Gene3D" id="3.40.50.1820">
    <property type="entry name" value="alpha/beta hydrolase"/>
    <property type="match status" value="1"/>
</dbReference>
<evidence type="ECO:0000256" key="1">
    <source>
        <dbReference type="ARBA" id="ARBA00006886"/>
    </source>
</evidence>
<organism evidence="5 6">
    <name type="scientific">Fistulifera solaris</name>
    <name type="common">Oleaginous diatom</name>
    <dbReference type="NCBI Taxonomy" id="1519565"/>
    <lineage>
        <taxon>Eukaryota</taxon>
        <taxon>Sar</taxon>
        <taxon>Stramenopiles</taxon>
        <taxon>Ochrophyta</taxon>
        <taxon>Bacillariophyta</taxon>
        <taxon>Bacillariophyceae</taxon>
        <taxon>Bacillariophycidae</taxon>
        <taxon>Naviculales</taxon>
        <taxon>Naviculaceae</taxon>
        <taxon>Fistulifera</taxon>
    </lineage>
</organism>
<keyword evidence="2 5" id="KW-0808">Transferase</keyword>
<dbReference type="GO" id="GO:0004414">
    <property type="term" value="F:homoserine O-acetyltransferase activity"/>
    <property type="evidence" value="ECO:0007669"/>
    <property type="project" value="UniProtKB-EC"/>
</dbReference>
<feature type="domain" description="AB hydrolase-1" evidence="4">
    <location>
        <begin position="144"/>
        <end position="254"/>
    </location>
</feature>
<evidence type="ECO:0000256" key="2">
    <source>
        <dbReference type="ARBA" id="ARBA00022679"/>
    </source>
</evidence>
<dbReference type="GO" id="GO:0009092">
    <property type="term" value="P:homoserine metabolic process"/>
    <property type="evidence" value="ECO:0007669"/>
    <property type="project" value="TreeGrafter"/>
</dbReference>
<evidence type="ECO:0000313" key="5">
    <source>
        <dbReference type="EMBL" id="GAX19172.1"/>
    </source>
</evidence>
<feature type="active site" evidence="3">
    <location>
        <position position="456"/>
    </location>
</feature>
<dbReference type="OrthoDB" id="191364at2759"/>